<dbReference type="AlphaFoldDB" id="A0A9P5GUV9"/>
<proteinExistence type="predicted"/>
<dbReference type="InterPro" id="IPR056125">
    <property type="entry name" value="DUF7708"/>
</dbReference>
<dbReference type="Proteomes" id="UP000722485">
    <property type="component" value="Unassembled WGS sequence"/>
</dbReference>
<protein>
    <recommendedName>
        <fullName evidence="2">DUF7708 domain-containing protein</fullName>
    </recommendedName>
</protein>
<feature type="region of interest" description="Disordered" evidence="1">
    <location>
        <begin position="1"/>
        <end position="21"/>
    </location>
</feature>
<evidence type="ECO:0000256" key="1">
    <source>
        <dbReference type="SAM" id="MobiDB-lite"/>
    </source>
</evidence>
<evidence type="ECO:0000259" key="2">
    <source>
        <dbReference type="Pfam" id="PF24809"/>
    </source>
</evidence>
<organism evidence="3 4">
    <name type="scientific">Cylindrodendrum hubeiense</name>
    <dbReference type="NCBI Taxonomy" id="595255"/>
    <lineage>
        <taxon>Eukaryota</taxon>
        <taxon>Fungi</taxon>
        <taxon>Dikarya</taxon>
        <taxon>Ascomycota</taxon>
        <taxon>Pezizomycotina</taxon>
        <taxon>Sordariomycetes</taxon>
        <taxon>Hypocreomycetidae</taxon>
        <taxon>Hypocreales</taxon>
        <taxon>Nectriaceae</taxon>
        <taxon>Cylindrodendrum</taxon>
    </lineage>
</organism>
<dbReference type="OrthoDB" id="5419927at2759"/>
<evidence type="ECO:0000313" key="4">
    <source>
        <dbReference type="Proteomes" id="UP000722485"/>
    </source>
</evidence>
<comment type="caution">
    <text evidence="3">The sequence shown here is derived from an EMBL/GenBank/DDBJ whole genome shotgun (WGS) entry which is preliminary data.</text>
</comment>
<sequence>MDFRNSTPAFPGTRPRQTPPTAYEVPEFMVRRLDGQTHPALTATPGSGVVYTGSDQWVAESTETIPIDLEEIYSTCLQAQNSLITKANELCAKRKIPVLDLTAAHSWSEVEESVLDTCKVLESLSSKDKAISPGFTGKLKNRFRSLCSHAGAGTTLVNLVPTDSYCSVLCGGLKIIFKALEETNNYRQEVYSALEELPFILNDNAALLGLNDKDGELHRRVASLYTAIYQLMEVIINWYLKRSLATGTRIFINPSGFSDRLKDSLATVKVSAQRFAARVAIMSAEEQRNLTQQSYTIMYMQEQNSHQMKLGLGQLNSKLILLDRLSDFLDNQASADLERRELGAQQLLIPRIKAPAISVEDILENNLYEPELVPADCEKVFRLRHVPGYDLDEDLVSTVQQHPRFRSWLTLNESSLLFVDTRSENPTCSLEMPIVTAQIYRDIFDFSSEHMAGEHGISTDLLCLVFFCSQHKNFTKDANGSPSELAMSLLLQLVDQYRGFDSHYVTLAFDKLDPTDVESICSVLEALITQLPADVILIVSIDDFKAFTQPPERKRKTIELIERLLDFHRGNEYAATVKFLFGNSTRRGFSDDLFVEDEILRIWSADPTGHG</sequence>
<name>A0A9P5GUV9_9HYPO</name>
<reference evidence="3" key="1">
    <citation type="submission" date="2020-03" db="EMBL/GenBank/DDBJ databases">
        <title>Draft Genome Sequence of Cylindrodendrum hubeiense.</title>
        <authorList>
            <person name="Buettner E."/>
            <person name="Kellner H."/>
        </authorList>
    </citation>
    <scope>NUCLEOTIDE SEQUENCE</scope>
    <source>
        <strain evidence="3">IHI 201604</strain>
    </source>
</reference>
<keyword evidence="4" id="KW-1185">Reference proteome</keyword>
<evidence type="ECO:0000313" key="3">
    <source>
        <dbReference type="EMBL" id="KAF7537884.1"/>
    </source>
</evidence>
<dbReference type="PANTHER" id="PTHR40619">
    <property type="entry name" value="FUNGAL STAND N-TERMINAL GOODBYE DOMAIN-CONTAINING PROTEIN"/>
    <property type="match status" value="1"/>
</dbReference>
<dbReference type="EMBL" id="JAANBB010000619">
    <property type="protein sequence ID" value="KAF7537884.1"/>
    <property type="molecule type" value="Genomic_DNA"/>
</dbReference>
<feature type="domain" description="DUF7708" evidence="2">
    <location>
        <begin position="164"/>
        <end position="278"/>
    </location>
</feature>
<dbReference type="PANTHER" id="PTHR40619:SF3">
    <property type="entry name" value="FUNGAL STAND N-TERMINAL GOODBYE DOMAIN-CONTAINING PROTEIN"/>
    <property type="match status" value="1"/>
</dbReference>
<gene>
    <name evidence="3" type="ORF">G7Z17_g12766</name>
</gene>
<dbReference type="Pfam" id="PF24809">
    <property type="entry name" value="DUF7708"/>
    <property type="match status" value="1"/>
</dbReference>
<accession>A0A9P5GUV9</accession>